<evidence type="ECO:0000256" key="5">
    <source>
        <dbReference type="ARBA" id="ARBA00022801"/>
    </source>
</evidence>
<feature type="disulfide bond" evidence="7">
    <location>
        <begin position="361"/>
        <end position="399"/>
    </location>
</feature>
<feature type="domain" description="Peptidase A1" evidence="10">
    <location>
        <begin position="114"/>
        <end position="434"/>
    </location>
</feature>
<reference evidence="11" key="1">
    <citation type="journal article" date="2021" name="Nat. Commun.">
        <title>Genetic determinants of endophytism in the Arabidopsis root mycobiome.</title>
        <authorList>
            <person name="Mesny F."/>
            <person name="Miyauchi S."/>
            <person name="Thiergart T."/>
            <person name="Pickel B."/>
            <person name="Atanasova L."/>
            <person name="Karlsson M."/>
            <person name="Huettel B."/>
            <person name="Barry K.W."/>
            <person name="Haridas S."/>
            <person name="Chen C."/>
            <person name="Bauer D."/>
            <person name="Andreopoulos W."/>
            <person name="Pangilinan J."/>
            <person name="LaButti K."/>
            <person name="Riley R."/>
            <person name="Lipzen A."/>
            <person name="Clum A."/>
            <person name="Drula E."/>
            <person name="Henrissat B."/>
            <person name="Kohler A."/>
            <person name="Grigoriev I.V."/>
            <person name="Martin F.M."/>
            <person name="Hacquard S."/>
        </authorList>
    </citation>
    <scope>NUCLEOTIDE SEQUENCE</scope>
    <source>
        <strain evidence="11">MPI-CAGE-AT-0016</strain>
    </source>
</reference>
<dbReference type="PANTHER" id="PTHR47966">
    <property type="entry name" value="BETA-SITE APP-CLEAVING ENZYME, ISOFORM A-RELATED"/>
    <property type="match status" value="1"/>
</dbReference>
<evidence type="ECO:0000256" key="1">
    <source>
        <dbReference type="ARBA" id="ARBA00007447"/>
    </source>
</evidence>
<proteinExistence type="inferred from homology"/>
<evidence type="ECO:0000256" key="4">
    <source>
        <dbReference type="ARBA" id="ARBA00022750"/>
    </source>
</evidence>
<evidence type="ECO:0000256" key="6">
    <source>
        <dbReference type="PIRSR" id="PIRSR601461-1"/>
    </source>
</evidence>
<organism evidence="11 12">
    <name type="scientific">Plectosphaerella cucumerina</name>
    <dbReference type="NCBI Taxonomy" id="40658"/>
    <lineage>
        <taxon>Eukaryota</taxon>
        <taxon>Fungi</taxon>
        <taxon>Dikarya</taxon>
        <taxon>Ascomycota</taxon>
        <taxon>Pezizomycotina</taxon>
        <taxon>Sordariomycetes</taxon>
        <taxon>Hypocreomycetidae</taxon>
        <taxon>Glomerellales</taxon>
        <taxon>Plectosphaerellaceae</taxon>
        <taxon>Plectosphaerella</taxon>
    </lineage>
</organism>
<keyword evidence="2" id="KW-0645">Protease</keyword>
<name>A0A8K0X481_9PEZI</name>
<dbReference type="EMBL" id="JAGPXD010000003">
    <property type="protein sequence ID" value="KAH7361470.1"/>
    <property type="molecule type" value="Genomic_DNA"/>
</dbReference>
<feature type="signal peptide" evidence="9">
    <location>
        <begin position="1"/>
        <end position="20"/>
    </location>
</feature>
<evidence type="ECO:0000256" key="7">
    <source>
        <dbReference type="PIRSR" id="PIRSR601461-2"/>
    </source>
</evidence>
<dbReference type="Proteomes" id="UP000813385">
    <property type="component" value="Unassembled WGS sequence"/>
</dbReference>
<evidence type="ECO:0000313" key="11">
    <source>
        <dbReference type="EMBL" id="KAH7361470.1"/>
    </source>
</evidence>
<keyword evidence="8" id="KW-0472">Membrane</keyword>
<evidence type="ECO:0000256" key="3">
    <source>
        <dbReference type="ARBA" id="ARBA00022729"/>
    </source>
</evidence>
<keyword evidence="12" id="KW-1185">Reference proteome</keyword>
<dbReference type="GO" id="GO:0004190">
    <property type="term" value="F:aspartic-type endopeptidase activity"/>
    <property type="evidence" value="ECO:0007669"/>
    <property type="project" value="UniProtKB-KW"/>
</dbReference>
<dbReference type="Gene3D" id="2.40.70.10">
    <property type="entry name" value="Acid Proteases"/>
    <property type="match status" value="2"/>
</dbReference>
<dbReference type="Pfam" id="PF00026">
    <property type="entry name" value="Asp"/>
    <property type="match status" value="1"/>
</dbReference>
<dbReference type="InterPro" id="IPR033876">
    <property type="entry name" value="SAP-like"/>
</dbReference>
<dbReference type="PANTHER" id="PTHR47966:SF65">
    <property type="entry name" value="ASPARTIC-TYPE ENDOPEPTIDASE"/>
    <property type="match status" value="1"/>
</dbReference>
<accession>A0A8K0X481</accession>
<protein>
    <submittedName>
        <fullName evidence="11">Candidapepsin-2</fullName>
    </submittedName>
</protein>
<dbReference type="GO" id="GO:0006508">
    <property type="term" value="P:proteolysis"/>
    <property type="evidence" value="ECO:0007669"/>
    <property type="project" value="UniProtKB-KW"/>
</dbReference>
<keyword evidence="8" id="KW-0812">Transmembrane</keyword>
<feature type="chain" id="PRO_5035441537" evidence="9">
    <location>
        <begin position="21"/>
        <end position="517"/>
    </location>
</feature>
<keyword evidence="5" id="KW-0378">Hydrolase</keyword>
<dbReference type="OrthoDB" id="771136at2759"/>
<dbReference type="AlphaFoldDB" id="A0A8K0X481"/>
<sequence length="517" mass="54456">MAPILLTFLLSLLLSSVISALPSTSFDSRLHRRGASGPKALSLPIDEVTDEDLVTLPVATGKRSSGDIVSGRQLPVDEEDLGAVVTLPVIHSNKRGLISRQLDLDLAKRSDVAYYAQMNIGTPPQPVYVQLDTGSFELWVNPDCTAVRPSDQTFCEATGSYNPSTSTTSKTLQRGNSLQYGIGTANISYVVDDMSFAGGPNLAQVQFGVATQTTDQFAGILGLGHGLNFSTPYPNVMDQLATQGAIRTKAFSLALGSKAEEMGTLVLGGIDTAKFSGPLAAMPVIPAEAAPDKVARYWVSLQSIAITPPSGRSIQFPGSTLPVFLDSGATLTLLPRQLSDAIATSFGSPGLDSREFYPVDCSLVATQGTVDFQFAGTTIKVPYNEMIRETTRRDGTKSCMLGIVPSPDFVLLGDTFLRSAYAVFDLDAEMIYMAQYVNCGSRVMEIRNSQSIGPVVGLCPDPLAVTTPTPSNGTAGQTDGTADGVNGALPSSASLAGVSGVWALLFMAAALTMLLNN</sequence>
<dbReference type="CDD" id="cd05474">
    <property type="entry name" value="SAP_like"/>
    <property type="match status" value="1"/>
</dbReference>
<evidence type="ECO:0000256" key="9">
    <source>
        <dbReference type="SAM" id="SignalP"/>
    </source>
</evidence>
<dbReference type="InterPro" id="IPR033121">
    <property type="entry name" value="PEPTIDASE_A1"/>
</dbReference>
<feature type="active site" evidence="6">
    <location>
        <position position="326"/>
    </location>
</feature>
<dbReference type="SUPFAM" id="SSF50630">
    <property type="entry name" value="Acid proteases"/>
    <property type="match status" value="1"/>
</dbReference>
<dbReference type="InterPro" id="IPR001461">
    <property type="entry name" value="Aspartic_peptidase_A1"/>
</dbReference>
<keyword evidence="4" id="KW-0064">Aspartyl protease</keyword>
<evidence type="ECO:0000256" key="8">
    <source>
        <dbReference type="SAM" id="Phobius"/>
    </source>
</evidence>
<feature type="active site" evidence="6">
    <location>
        <position position="132"/>
    </location>
</feature>
<dbReference type="PRINTS" id="PR00792">
    <property type="entry name" value="PEPSIN"/>
</dbReference>
<feature type="transmembrane region" description="Helical" evidence="8">
    <location>
        <begin position="495"/>
        <end position="515"/>
    </location>
</feature>
<dbReference type="PROSITE" id="PS51767">
    <property type="entry name" value="PEPTIDASE_A1"/>
    <property type="match status" value="1"/>
</dbReference>
<keyword evidence="8" id="KW-1133">Transmembrane helix</keyword>
<evidence type="ECO:0000259" key="10">
    <source>
        <dbReference type="PROSITE" id="PS51767"/>
    </source>
</evidence>
<evidence type="ECO:0000256" key="2">
    <source>
        <dbReference type="ARBA" id="ARBA00022670"/>
    </source>
</evidence>
<gene>
    <name evidence="11" type="ORF">B0T11DRAFT_279013</name>
</gene>
<comment type="caution">
    <text evidence="11">The sequence shown here is derived from an EMBL/GenBank/DDBJ whole genome shotgun (WGS) entry which is preliminary data.</text>
</comment>
<evidence type="ECO:0000313" key="12">
    <source>
        <dbReference type="Proteomes" id="UP000813385"/>
    </source>
</evidence>
<comment type="similarity">
    <text evidence="1">Belongs to the peptidase A1 family.</text>
</comment>
<keyword evidence="3 9" id="KW-0732">Signal</keyword>
<dbReference type="InterPro" id="IPR021109">
    <property type="entry name" value="Peptidase_aspartic_dom_sf"/>
</dbReference>
<keyword evidence="7" id="KW-1015">Disulfide bond</keyword>